<keyword evidence="2" id="KW-1185">Reference proteome</keyword>
<protein>
    <submittedName>
        <fullName evidence="1">Uncharacterized protein</fullName>
    </submittedName>
</protein>
<dbReference type="Proteomes" id="UP000265520">
    <property type="component" value="Unassembled WGS sequence"/>
</dbReference>
<evidence type="ECO:0000313" key="1">
    <source>
        <dbReference type="EMBL" id="MCI47959.1"/>
    </source>
</evidence>
<accession>A0A392SH43</accession>
<evidence type="ECO:0000313" key="2">
    <source>
        <dbReference type="Proteomes" id="UP000265520"/>
    </source>
</evidence>
<name>A0A392SH43_9FABA</name>
<comment type="caution">
    <text evidence="1">The sequence shown here is derived from an EMBL/GenBank/DDBJ whole genome shotgun (WGS) entry which is preliminary data.</text>
</comment>
<proteinExistence type="predicted"/>
<reference evidence="1 2" key="1">
    <citation type="journal article" date="2018" name="Front. Plant Sci.">
        <title>Red Clover (Trifolium pratense) and Zigzag Clover (T. medium) - A Picture of Genomic Similarities and Differences.</title>
        <authorList>
            <person name="Dluhosova J."/>
            <person name="Istvanek J."/>
            <person name="Nedelnik J."/>
            <person name="Repkova J."/>
        </authorList>
    </citation>
    <scope>NUCLEOTIDE SEQUENCE [LARGE SCALE GENOMIC DNA]</scope>
    <source>
        <strain evidence="2">cv. 10/8</strain>
        <tissue evidence="1">Leaf</tissue>
    </source>
</reference>
<dbReference type="AlphaFoldDB" id="A0A392SH43"/>
<organism evidence="1 2">
    <name type="scientific">Trifolium medium</name>
    <dbReference type="NCBI Taxonomy" id="97028"/>
    <lineage>
        <taxon>Eukaryota</taxon>
        <taxon>Viridiplantae</taxon>
        <taxon>Streptophyta</taxon>
        <taxon>Embryophyta</taxon>
        <taxon>Tracheophyta</taxon>
        <taxon>Spermatophyta</taxon>
        <taxon>Magnoliopsida</taxon>
        <taxon>eudicotyledons</taxon>
        <taxon>Gunneridae</taxon>
        <taxon>Pentapetalae</taxon>
        <taxon>rosids</taxon>
        <taxon>fabids</taxon>
        <taxon>Fabales</taxon>
        <taxon>Fabaceae</taxon>
        <taxon>Papilionoideae</taxon>
        <taxon>50 kb inversion clade</taxon>
        <taxon>NPAAA clade</taxon>
        <taxon>Hologalegina</taxon>
        <taxon>IRL clade</taxon>
        <taxon>Trifolieae</taxon>
        <taxon>Trifolium</taxon>
    </lineage>
</organism>
<feature type="non-terminal residue" evidence="1">
    <location>
        <position position="1"/>
    </location>
</feature>
<dbReference type="EMBL" id="LXQA010379500">
    <property type="protein sequence ID" value="MCI47959.1"/>
    <property type="molecule type" value="Genomic_DNA"/>
</dbReference>
<sequence>FLPTARCAGDAGALRASAEDRLELLCQLRVAQERMARRASQGEESIRSLCHLRVAQLHMARRAPS</sequence>